<feature type="transmembrane region" description="Helical" evidence="6">
    <location>
        <begin position="75"/>
        <end position="93"/>
    </location>
</feature>
<evidence type="ECO:0000256" key="5">
    <source>
        <dbReference type="ARBA" id="ARBA00023136"/>
    </source>
</evidence>
<comment type="similarity">
    <text evidence="2">Belongs to the EamA transporter family.</text>
</comment>
<dbReference type="SUPFAM" id="SSF103481">
    <property type="entry name" value="Multidrug resistance efflux transporter EmrE"/>
    <property type="match status" value="1"/>
</dbReference>
<evidence type="ECO:0000256" key="6">
    <source>
        <dbReference type="SAM" id="Phobius"/>
    </source>
</evidence>
<dbReference type="Proteomes" id="UP001519287">
    <property type="component" value="Unassembled WGS sequence"/>
</dbReference>
<organism evidence="8 9">
    <name type="scientific">Paenibacillus eucommiae</name>
    <dbReference type="NCBI Taxonomy" id="1355755"/>
    <lineage>
        <taxon>Bacteria</taxon>
        <taxon>Bacillati</taxon>
        <taxon>Bacillota</taxon>
        <taxon>Bacilli</taxon>
        <taxon>Bacillales</taxon>
        <taxon>Paenibacillaceae</taxon>
        <taxon>Paenibacillus</taxon>
    </lineage>
</organism>
<reference evidence="8 9" key="1">
    <citation type="submission" date="2021-03" db="EMBL/GenBank/DDBJ databases">
        <title>Genomic Encyclopedia of Type Strains, Phase IV (KMG-IV): sequencing the most valuable type-strain genomes for metagenomic binning, comparative biology and taxonomic classification.</title>
        <authorList>
            <person name="Goeker M."/>
        </authorList>
    </citation>
    <scope>NUCLEOTIDE SEQUENCE [LARGE SCALE GENOMIC DNA]</scope>
    <source>
        <strain evidence="8 9">DSM 26048</strain>
    </source>
</reference>
<keyword evidence="5 6" id="KW-0472">Membrane</keyword>
<name>A0ABS4IQR9_9BACL</name>
<evidence type="ECO:0000256" key="2">
    <source>
        <dbReference type="ARBA" id="ARBA00007362"/>
    </source>
</evidence>
<keyword evidence="9" id="KW-1185">Reference proteome</keyword>
<evidence type="ECO:0000313" key="8">
    <source>
        <dbReference type="EMBL" id="MBP1989863.1"/>
    </source>
</evidence>
<protein>
    <submittedName>
        <fullName evidence="8">Drug/metabolite transporter (DMT)-like permease</fullName>
    </submittedName>
</protein>
<dbReference type="PANTHER" id="PTHR32322:SF2">
    <property type="entry name" value="EAMA DOMAIN-CONTAINING PROTEIN"/>
    <property type="match status" value="1"/>
</dbReference>
<keyword evidence="4 6" id="KW-1133">Transmembrane helix</keyword>
<evidence type="ECO:0000313" key="9">
    <source>
        <dbReference type="Proteomes" id="UP001519287"/>
    </source>
</evidence>
<evidence type="ECO:0000256" key="4">
    <source>
        <dbReference type="ARBA" id="ARBA00022989"/>
    </source>
</evidence>
<comment type="subcellular location">
    <subcellularLocation>
        <location evidence="1">Endomembrane system</location>
        <topology evidence="1">Multi-pass membrane protein</topology>
    </subcellularLocation>
</comment>
<feature type="transmembrane region" description="Helical" evidence="6">
    <location>
        <begin position="161"/>
        <end position="179"/>
    </location>
</feature>
<dbReference type="InterPro" id="IPR037185">
    <property type="entry name" value="EmrE-like"/>
</dbReference>
<accession>A0ABS4IQR9</accession>
<keyword evidence="3 6" id="KW-0812">Transmembrane</keyword>
<evidence type="ECO:0000256" key="1">
    <source>
        <dbReference type="ARBA" id="ARBA00004127"/>
    </source>
</evidence>
<dbReference type="PANTHER" id="PTHR32322">
    <property type="entry name" value="INNER MEMBRANE TRANSPORTER"/>
    <property type="match status" value="1"/>
</dbReference>
<dbReference type="Pfam" id="PF00892">
    <property type="entry name" value="EamA"/>
    <property type="match status" value="1"/>
</dbReference>
<dbReference type="InterPro" id="IPR000620">
    <property type="entry name" value="EamA_dom"/>
</dbReference>
<dbReference type="InterPro" id="IPR050638">
    <property type="entry name" value="AA-Vitamin_Transporters"/>
</dbReference>
<comment type="caution">
    <text evidence="8">The sequence shown here is derived from an EMBL/GenBank/DDBJ whole genome shotgun (WGS) entry which is preliminary data.</text>
</comment>
<sequence length="182" mass="18859">MAALLIPKEKISIMKWVSVTGGLIGIVILIGPDLSLTAGSSSTLGALALLGAAASFAGSLILIKRLPNVSSILAMRNVLGIATLLLIPLAFLFEDPGAVNLSMKQLLAVVILGVFHAGIVYLLYSILIQKAGAVFASLNNYLVPLFGVLLGTLFLSEQLSMTDIVSLLIIFASLGAGGLRAE</sequence>
<feature type="transmembrane region" description="Helical" evidence="6">
    <location>
        <begin position="131"/>
        <end position="155"/>
    </location>
</feature>
<evidence type="ECO:0000256" key="3">
    <source>
        <dbReference type="ARBA" id="ARBA00022692"/>
    </source>
</evidence>
<dbReference type="RefSeq" id="WP_209970649.1">
    <property type="nucleotide sequence ID" value="NZ_JAGGLB010000003.1"/>
</dbReference>
<dbReference type="EMBL" id="JAGGLB010000003">
    <property type="protein sequence ID" value="MBP1989863.1"/>
    <property type="molecule type" value="Genomic_DNA"/>
</dbReference>
<gene>
    <name evidence="8" type="ORF">J2Z66_001461</name>
</gene>
<evidence type="ECO:0000259" key="7">
    <source>
        <dbReference type="Pfam" id="PF00892"/>
    </source>
</evidence>
<feature type="domain" description="EamA" evidence="7">
    <location>
        <begin position="44"/>
        <end position="174"/>
    </location>
</feature>
<feature type="transmembrane region" description="Helical" evidence="6">
    <location>
        <begin position="105"/>
        <end position="124"/>
    </location>
</feature>
<feature type="transmembrane region" description="Helical" evidence="6">
    <location>
        <begin position="12"/>
        <end position="31"/>
    </location>
</feature>
<feature type="transmembrane region" description="Helical" evidence="6">
    <location>
        <begin position="43"/>
        <end position="63"/>
    </location>
</feature>
<proteinExistence type="inferred from homology"/>